<evidence type="ECO:0000256" key="1">
    <source>
        <dbReference type="PROSITE-ProRule" id="PRU00285"/>
    </source>
</evidence>
<dbReference type="PROSITE" id="PS01031">
    <property type="entry name" value="SHSP"/>
    <property type="match status" value="1"/>
</dbReference>
<accession>A0A846QUA8</accession>
<dbReference type="InterPro" id="IPR008978">
    <property type="entry name" value="HSP20-like_chaperone"/>
</dbReference>
<dbReference type="InterPro" id="IPR002068">
    <property type="entry name" value="A-crystallin/Hsp20_dom"/>
</dbReference>
<dbReference type="PANTHER" id="PTHR11527">
    <property type="entry name" value="HEAT-SHOCK PROTEIN 20 FAMILY MEMBER"/>
    <property type="match status" value="1"/>
</dbReference>
<dbReference type="EMBL" id="JAATJA010000003">
    <property type="protein sequence ID" value="NJB69085.1"/>
    <property type="molecule type" value="Genomic_DNA"/>
</dbReference>
<organism evidence="4 5">
    <name type="scientific">Desulfobaculum xiamenense</name>
    <dbReference type="NCBI Taxonomy" id="995050"/>
    <lineage>
        <taxon>Bacteria</taxon>
        <taxon>Pseudomonadati</taxon>
        <taxon>Thermodesulfobacteriota</taxon>
        <taxon>Desulfovibrionia</taxon>
        <taxon>Desulfovibrionales</taxon>
        <taxon>Desulfovibrionaceae</taxon>
        <taxon>Desulfobaculum</taxon>
    </lineage>
</organism>
<name>A0A846QUA8_9BACT</name>
<feature type="domain" description="SHSP" evidence="3">
    <location>
        <begin position="29"/>
        <end position="136"/>
    </location>
</feature>
<dbReference type="Pfam" id="PF00011">
    <property type="entry name" value="HSP20"/>
    <property type="match status" value="1"/>
</dbReference>
<dbReference type="SUPFAM" id="SSF49764">
    <property type="entry name" value="HSP20-like chaperones"/>
    <property type="match status" value="1"/>
</dbReference>
<dbReference type="Gene3D" id="2.60.40.790">
    <property type="match status" value="1"/>
</dbReference>
<evidence type="ECO:0000313" key="4">
    <source>
        <dbReference type="EMBL" id="NJB69085.1"/>
    </source>
</evidence>
<evidence type="ECO:0000313" key="5">
    <source>
        <dbReference type="Proteomes" id="UP000580856"/>
    </source>
</evidence>
<protein>
    <submittedName>
        <fullName evidence="4">HSP20 family protein</fullName>
    </submittedName>
</protein>
<sequence length="136" mass="15450">MVIDFGTLYDFPRDLNRFFEEMMQPISISQRRTSYPPVNVSEDANALYIHACVPGIAMDELDITVTENDLVIKGVRKADEGRYYRQERGLGAFQRIFNITTNIDRDNVKATLKNGILEIVLPKAEAVKPRKISISA</sequence>
<dbReference type="InterPro" id="IPR031107">
    <property type="entry name" value="Small_HSP"/>
</dbReference>
<proteinExistence type="inferred from homology"/>
<evidence type="ECO:0000256" key="2">
    <source>
        <dbReference type="RuleBase" id="RU003616"/>
    </source>
</evidence>
<reference evidence="4 5" key="1">
    <citation type="submission" date="2020-03" db="EMBL/GenBank/DDBJ databases">
        <title>Genomic Encyclopedia of Type Strains, Phase IV (KMG-IV): sequencing the most valuable type-strain genomes for metagenomic binning, comparative biology and taxonomic classification.</title>
        <authorList>
            <person name="Goeker M."/>
        </authorList>
    </citation>
    <scope>NUCLEOTIDE SEQUENCE [LARGE SCALE GENOMIC DNA]</scope>
    <source>
        <strain evidence="4 5">DSM 24233</strain>
    </source>
</reference>
<dbReference type="AlphaFoldDB" id="A0A846QUA8"/>
<dbReference type="CDD" id="cd06464">
    <property type="entry name" value="ACD_sHsps-like"/>
    <property type="match status" value="1"/>
</dbReference>
<gene>
    <name evidence="4" type="ORF">GGQ74_002779</name>
</gene>
<evidence type="ECO:0000259" key="3">
    <source>
        <dbReference type="PROSITE" id="PS01031"/>
    </source>
</evidence>
<comment type="caution">
    <text evidence="4">The sequence shown here is derived from an EMBL/GenBank/DDBJ whole genome shotgun (WGS) entry which is preliminary data.</text>
</comment>
<keyword evidence="5" id="KW-1185">Reference proteome</keyword>
<dbReference type="Proteomes" id="UP000580856">
    <property type="component" value="Unassembled WGS sequence"/>
</dbReference>
<dbReference type="RefSeq" id="WP_167942171.1">
    <property type="nucleotide sequence ID" value="NZ_JAATJA010000003.1"/>
</dbReference>
<comment type="similarity">
    <text evidence="1 2">Belongs to the small heat shock protein (HSP20) family.</text>
</comment>